<keyword evidence="2" id="KW-1185">Reference proteome</keyword>
<dbReference type="RefSeq" id="WP_006979132.1">
    <property type="nucleotide sequence ID" value="NZ_ABVL01000004.1"/>
</dbReference>
<accession>B4CYR8</accession>
<sequence>MFESNDDLRLLQSSLLYKTFARQRDEILRYKWIESEKAGVDIGFEKALLGWLIKQHTDATPAS</sequence>
<evidence type="ECO:0000313" key="1">
    <source>
        <dbReference type="EMBL" id="EDY20609.1"/>
    </source>
</evidence>
<name>B4CYR8_9BACT</name>
<reference evidence="1 2" key="1">
    <citation type="journal article" date="2011" name="J. Bacteriol.">
        <title>Genome sequence of Chthoniobacter flavus Ellin428, an aerobic heterotrophic soil bacterium.</title>
        <authorList>
            <person name="Kant R."/>
            <person name="van Passel M.W."/>
            <person name="Palva A."/>
            <person name="Lucas S."/>
            <person name="Lapidus A."/>
            <person name="Glavina Del Rio T."/>
            <person name="Dalin E."/>
            <person name="Tice H."/>
            <person name="Bruce D."/>
            <person name="Goodwin L."/>
            <person name="Pitluck S."/>
            <person name="Larimer F.W."/>
            <person name="Land M.L."/>
            <person name="Hauser L."/>
            <person name="Sangwan P."/>
            <person name="de Vos W.M."/>
            <person name="Janssen P.H."/>
            <person name="Smidt H."/>
        </authorList>
    </citation>
    <scope>NUCLEOTIDE SEQUENCE [LARGE SCALE GENOMIC DNA]</scope>
    <source>
        <strain evidence="1 2">Ellin428</strain>
    </source>
</reference>
<organism evidence="1 2">
    <name type="scientific">Chthoniobacter flavus Ellin428</name>
    <dbReference type="NCBI Taxonomy" id="497964"/>
    <lineage>
        <taxon>Bacteria</taxon>
        <taxon>Pseudomonadati</taxon>
        <taxon>Verrucomicrobiota</taxon>
        <taxon>Spartobacteria</taxon>
        <taxon>Chthoniobacterales</taxon>
        <taxon>Chthoniobacteraceae</taxon>
        <taxon>Chthoniobacter</taxon>
    </lineage>
</organism>
<dbReference type="InParanoid" id="B4CYR8"/>
<evidence type="ECO:0008006" key="3">
    <source>
        <dbReference type="Google" id="ProtNLM"/>
    </source>
</evidence>
<evidence type="ECO:0000313" key="2">
    <source>
        <dbReference type="Proteomes" id="UP000005824"/>
    </source>
</evidence>
<dbReference type="STRING" id="497964.CfE428DRAFT_1806"/>
<comment type="caution">
    <text evidence="1">The sequence shown here is derived from an EMBL/GenBank/DDBJ whole genome shotgun (WGS) entry which is preliminary data.</text>
</comment>
<dbReference type="AlphaFoldDB" id="B4CYR8"/>
<gene>
    <name evidence="1" type="ORF">CfE428DRAFT_1806</name>
</gene>
<dbReference type="Proteomes" id="UP000005824">
    <property type="component" value="Unassembled WGS sequence"/>
</dbReference>
<proteinExistence type="predicted"/>
<dbReference type="EMBL" id="ABVL01000004">
    <property type="protein sequence ID" value="EDY20609.1"/>
    <property type="molecule type" value="Genomic_DNA"/>
</dbReference>
<protein>
    <recommendedName>
        <fullName evidence="3">DUF4032 domain-containing protein</fullName>
    </recommendedName>
</protein>